<evidence type="ECO:0000313" key="1">
    <source>
        <dbReference type="EMBL" id="OSJ21206.1"/>
    </source>
</evidence>
<dbReference type="EMBL" id="NAFK01000177">
    <property type="protein sequence ID" value="OSJ21206.1"/>
    <property type="molecule type" value="Genomic_DNA"/>
</dbReference>
<evidence type="ECO:0000313" key="2">
    <source>
        <dbReference type="Proteomes" id="UP000193884"/>
    </source>
</evidence>
<keyword evidence="2" id="KW-1185">Reference proteome</keyword>
<comment type="caution">
    <text evidence="1">The sequence shown here is derived from an EMBL/GenBank/DDBJ whole genome shotgun (WGS) entry which is preliminary data.</text>
</comment>
<sequence>MPYRFERLGSDKGRQCAVCEGDFGLVRNCSWRTPLCSKKCIDRFKAHRKSDHDGFLIAFDQTPEDRTSAS</sequence>
<organism evidence="1 2">
    <name type="scientific">Bradyrhizobium canariense</name>
    <dbReference type="NCBI Taxonomy" id="255045"/>
    <lineage>
        <taxon>Bacteria</taxon>
        <taxon>Pseudomonadati</taxon>
        <taxon>Pseudomonadota</taxon>
        <taxon>Alphaproteobacteria</taxon>
        <taxon>Hyphomicrobiales</taxon>
        <taxon>Nitrobacteraceae</taxon>
        <taxon>Bradyrhizobium</taxon>
    </lineage>
</organism>
<protein>
    <submittedName>
        <fullName evidence="1">Uncharacterized protein</fullName>
    </submittedName>
</protein>
<proteinExistence type="predicted"/>
<name>A0ABX3WTA9_9BRAD</name>
<dbReference type="Proteomes" id="UP000193884">
    <property type="component" value="Unassembled WGS sequence"/>
</dbReference>
<gene>
    <name evidence="1" type="ORF">BST63_35910</name>
</gene>
<reference evidence="1 2" key="1">
    <citation type="submission" date="2017-03" db="EMBL/GenBank/DDBJ databases">
        <title>Whole genome sequences of fourteen strains of Bradyrhizobium canariense and one strain of Bradyrhizobium japonicum isolated from Lupinus (Papilionoideae: Genisteae) species in Algeria.</title>
        <authorList>
            <person name="Crovadore J."/>
            <person name="Chekireb D."/>
            <person name="Brachmann A."/>
            <person name="Chablais R."/>
            <person name="Cochard B."/>
            <person name="Lefort F."/>
        </authorList>
    </citation>
    <scope>NUCLEOTIDE SEQUENCE [LARGE SCALE GENOMIC DNA]</scope>
    <source>
        <strain evidence="1 2">UBMAN05</strain>
    </source>
</reference>
<accession>A0ABX3WTA9</accession>